<dbReference type="Proteomes" id="UP000824469">
    <property type="component" value="Unassembled WGS sequence"/>
</dbReference>
<reference evidence="1 2" key="1">
    <citation type="journal article" date="2021" name="Nat. Plants">
        <title>The Taxus genome provides insights into paclitaxel biosynthesis.</title>
        <authorList>
            <person name="Xiong X."/>
            <person name="Gou J."/>
            <person name="Liao Q."/>
            <person name="Li Y."/>
            <person name="Zhou Q."/>
            <person name="Bi G."/>
            <person name="Li C."/>
            <person name="Du R."/>
            <person name="Wang X."/>
            <person name="Sun T."/>
            <person name="Guo L."/>
            <person name="Liang H."/>
            <person name="Lu P."/>
            <person name="Wu Y."/>
            <person name="Zhang Z."/>
            <person name="Ro D.K."/>
            <person name="Shang Y."/>
            <person name="Huang S."/>
            <person name="Yan J."/>
        </authorList>
    </citation>
    <scope>NUCLEOTIDE SEQUENCE [LARGE SCALE GENOMIC DNA]</scope>
    <source>
        <strain evidence="1">Ta-2019</strain>
    </source>
</reference>
<gene>
    <name evidence="1" type="ORF">KI387_010545</name>
</gene>
<name>A0AA38KJB9_TAXCH</name>
<evidence type="ECO:0000313" key="1">
    <source>
        <dbReference type="EMBL" id="KAH9306141.1"/>
    </source>
</evidence>
<organism evidence="1 2">
    <name type="scientific">Taxus chinensis</name>
    <name type="common">Chinese yew</name>
    <name type="synonym">Taxus wallichiana var. chinensis</name>
    <dbReference type="NCBI Taxonomy" id="29808"/>
    <lineage>
        <taxon>Eukaryota</taxon>
        <taxon>Viridiplantae</taxon>
        <taxon>Streptophyta</taxon>
        <taxon>Embryophyta</taxon>
        <taxon>Tracheophyta</taxon>
        <taxon>Spermatophyta</taxon>
        <taxon>Pinopsida</taxon>
        <taxon>Pinidae</taxon>
        <taxon>Conifers II</taxon>
        <taxon>Cupressales</taxon>
        <taxon>Taxaceae</taxon>
        <taxon>Taxus</taxon>
    </lineage>
</organism>
<feature type="non-terminal residue" evidence="1">
    <location>
        <position position="61"/>
    </location>
</feature>
<dbReference type="EMBL" id="JAHRHJ020000008">
    <property type="protein sequence ID" value="KAH9306141.1"/>
    <property type="molecule type" value="Genomic_DNA"/>
</dbReference>
<sequence length="61" mass="7327">MEAGCAIGAWKRDATWMNGVPMGRRISTCSMRKKRAMRAHEFLMQQDKRVRHWHRFFSCNR</sequence>
<keyword evidence="2" id="KW-1185">Reference proteome</keyword>
<protein>
    <submittedName>
        <fullName evidence="1">Uncharacterized protein</fullName>
    </submittedName>
</protein>
<comment type="caution">
    <text evidence="1">The sequence shown here is derived from an EMBL/GenBank/DDBJ whole genome shotgun (WGS) entry which is preliminary data.</text>
</comment>
<evidence type="ECO:0000313" key="2">
    <source>
        <dbReference type="Proteomes" id="UP000824469"/>
    </source>
</evidence>
<proteinExistence type="predicted"/>
<accession>A0AA38KJB9</accession>
<dbReference type="AlphaFoldDB" id="A0AA38KJB9"/>